<evidence type="ECO:0000313" key="2">
    <source>
        <dbReference type="EMBL" id="ASP19373.1"/>
    </source>
</evidence>
<dbReference type="Proteomes" id="UP000203589">
    <property type="component" value="Chromosome"/>
</dbReference>
<dbReference type="OrthoDB" id="7063568at2"/>
<reference evidence="2 3" key="1">
    <citation type="submission" date="2017-07" db="EMBL/GenBank/DDBJ databases">
        <title>Genome Sequence of Antarctobacter heliothermus Strain SMS3 Isolated from a culture of the Diatom Skeletonema marinoi.</title>
        <authorList>
            <person name="Topel M."/>
            <person name="Pinder M.I.M."/>
            <person name="Johansson O.N."/>
            <person name="Kourtchenko O."/>
            <person name="Godhe A."/>
            <person name="Clarke A.K."/>
        </authorList>
    </citation>
    <scope>NUCLEOTIDE SEQUENCE [LARGE SCALE GENOMIC DNA]</scope>
    <source>
        <strain evidence="2 3">SMS3</strain>
    </source>
</reference>
<protein>
    <recommendedName>
        <fullName evidence="4">DUF1440 domain-containing protein</fullName>
    </recommendedName>
</protein>
<evidence type="ECO:0000313" key="3">
    <source>
        <dbReference type="Proteomes" id="UP000203589"/>
    </source>
</evidence>
<dbReference type="EMBL" id="CP022540">
    <property type="protein sequence ID" value="ASP19373.1"/>
    <property type="molecule type" value="Genomic_DNA"/>
</dbReference>
<proteinExistence type="predicted"/>
<gene>
    <name evidence="2" type="ORF">ANTHELSMS3_00654</name>
</gene>
<dbReference type="AlphaFoldDB" id="A0A222DZP0"/>
<dbReference type="RefSeq" id="WP_094033624.1">
    <property type="nucleotide sequence ID" value="NZ_CP022540.1"/>
</dbReference>
<keyword evidence="1" id="KW-0472">Membrane</keyword>
<sequence>MTTTQTSTLKHLAIAGITGELAFEAYAWALSPALFGPSLQPANLVVGLTKAATGLTLPYGAAFAIHALIGSLGFAAMVWLVRRVGGLGHVVAGALAGLTLWFVAQGLLAPLMGRSFMMGFGAYTQSSFIGHVGMTLIIGLVWKWLDTRHPTAAHPA</sequence>
<accession>A0A222DZP0</accession>
<evidence type="ECO:0008006" key="4">
    <source>
        <dbReference type="Google" id="ProtNLM"/>
    </source>
</evidence>
<feature type="transmembrane region" description="Helical" evidence="1">
    <location>
        <begin position="12"/>
        <end position="35"/>
    </location>
</feature>
<feature type="transmembrane region" description="Helical" evidence="1">
    <location>
        <begin position="128"/>
        <end position="145"/>
    </location>
</feature>
<feature type="transmembrane region" description="Helical" evidence="1">
    <location>
        <begin position="87"/>
        <end position="108"/>
    </location>
</feature>
<keyword evidence="3" id="KW-1185">Reference proteome</keyword>
<dbReference type="KEGG" id="aht:ANTHELSMS3_00654"/>
<name>A0A222DZP0_9RHOB</name>
<feature type="transmembrane region" description="Helical" evidence="1">
    <location>
        <begin position="55"/>
        <end position="80"/>
    </location>
</feature>
<keyword evidence="1" id="KW-0812">Transmembrane</keyword>
<organism evidence="2 3">
    <name type="scientific">Antarctobacter heliothermus</name>
    <dbReference type="NCBI Taxonomy" id="74033"/>
    <lineage>
        <taxon>Bacteria</taxon>
        <taxon>Pseudomonadati</taxon>
        <taxon>Pseudomonadota</taxon>
        <taxon>Alphaproteobacteria</taxon>
        <taxon>Rhodobacterales</taxon>
        <taxon>Roseobacteraceae</taxon>
        <taxon>Antarctobacter</taxon>
    </lineage>
</organism>
<evidence type="ECO:0000256" key="1">
    <source>
        <dbReference type="SAM" id="Phobius"/>
    </source>
</evidence>
<keyword evidence="1" id="KW-1133">Transmembrane helix</keyword>